<keyword evidence="2" id="KW-1185">Reference proteome</keyword>
<organism evidence="1 2">
    <name type="scientific">Oryza meyeriana var. granulata</name>
    <dbReference type="NCBI Taxonomy" id="110450"/>
    <lineage>
        <taxon>Eukaryota</taxon>
        <taxon>Viridiplantae</taxon>
        <taxon>Streptophyta</taxon>
        <taxon>Embryophyta</taxon>
        <taxon>Tracheophyta</taxon>
        <taxon>Spermatophyta</taxon>
        <taxon>Magnoliopsida</taxon>
        <taxon>Liliopsida</taxon>
        <taxon>Poales</taxon>
        <taxon>Poaceae</taxon>
        <taxon>BOP clade</taxon>
        <taxon>Oryzoideae</taxon>
        <taxon>Oryzeae</taxon>
        <taxon>Oryzinae</taxon>
        <taxon>Oryza</taxon>
        <taxon>Oryza meyeriana</taxon>
    </lineage>
</organism>
<evidence type="ECO:0000313" key="1">
    <source>
        <dbReference type="EMBL" id="KAF0934339.1"/>
    </source>
</evidence>
<comment type="caution">
    <text evidence="1">The sequence shown here is derived from an EMBL/GenBank/DDBJ whole genome shotgun (WGS) entry which is preliminary data.</text>
</comment>
<dbReference type="AlphaFoldDB" id="A0A6G1FBV5"/>
<dbReference type="Proteomes" id="UP000479710">
    <property type="component" value="Unassembled WGS sequence"/>
</dbReference>
<sequence>MALGGKGEGGIAVTALTDLFATWGLGVGQTWRALCRRRQGTSRWLRLRGGGRRCGAVRFWARFGSRFLSSPAANAVRLRHLAATCVAVCDLTPSRRERVPPIGVGFGAT</sequence>
<name>A0A6G1FBV5_9ORYZ</name>
<protein>
    <submittedName>
        <fullName evidence="1">Uncharacterized protein</fullName>
    </submittedName>
</protein>
<dbReference type="EMBL" id="SPHZ02000001">
    <property type="protein sequence ID" value="KAF0934339.1"/>
    <property type="molecule type" value="Genomic_DNA"/>
</dbReference>
<accession>A0A6G1FBV5</accession>
<gene>
    <name evidence="1" type="ORF">E2562_024826</name>
</gene>
<proteinExistence type="predicted"/>
<reference evidence="1 2" key="1">
    <citation type="submission" date="2019-11" db="EMBL/GenBank/DDBJ databases">
        <title>Whole genome sequence of Oryza granulata.</title>
        <authorList>
            <person name="Li W."/>
        </authorList>
    </citation>
    <scope>NUCLEOTIDE SEQUENCE [LARGE SCALE GENOMIC DNA]</scope>
    <source>
        <strain evidence="2">cv. Menghai</strain>
        <tissue evidence="1">Leaf</tissue>
    </source>
</reference>
<evidence type="ECO:0000313" key="2">
    <source>
        <dbReference type="Proteomes" id="UP000479710"/>
    </source>
</evidence>